<dbReference type="EMBL" id="PDCK01000042">
    <property type="protein sequence ID" value="PRQ36750.1"/>
    <property type="molecule type" value="Genomic_DNA"/>
</dbReference>
<protein>
    <submittedName>
        <fullName evidence="2">Putative Acid phosphatase</fullName>
        <ecNumber evidence="2">3.1.3.2</ecNumber>
    </submittedName>
</protein>
<comment type="caution">
    <text evidence="2">The sequence shown here is derived from an EMBL/GenBank/DDBJ whole genome shotgun (WGS) entry which is preliminary data.</text>
</comment>
<dbReference type="InterPro" id="IPR036412">
    <property type="entry name" value="HAD-like_sf"/>
</dbReference>
<keyword evidence="2" id="KW-0378">Hydrolase</keyword>
<dbReference type="Pfam" id="PF03767">
    <property type="entry name" value="Acid_phosphat_B"/>
    <property type="match status" value="1"/>
</dbReference>
<dbReference type="InterPro" id="IPR023214">
    <property type="entry name" value="HAD_sf"/>
</dbReference>
<dbReference type="STRING" id="74649.A0A2P6QRD6"/>
<accession>A0A2P6QRD6</accession>
<reference evidence="2 3" key="1">
    <citation type="journal article" date="2018" name="Nat. Genet.">
        <title>The Rosa genome provides new insights in the design of modern roses.</title>
        <authorList>
            <person name="Bendahmane M."/>
        </authorList>
    </citation>
    <scope>NUCLEOTIDE SEQUENCE [LARGE SCALE GENOMIC DNA]</scope>
    <source>
        <strain evidence="3">cv. Old Blush</strain>
    </source>
</reference>
<dbReference type="Gene3D" id="3.40.50.1000">
    <property type="entry name" value="HAD superfamily/HAD-like"/>
    <property type="match status" value="1"/>
</dbReference>
<evidence type="ECO:0000313" key="3">
    <source>
        <dbReference type="Proteomes" id="UP000238479"/>
    </source>
</evidence>
<dbReference type="Proteomes" id="UP000238479">
    <property type="component" value="Chromosome 4"/>
</dbReference>
<dbReference type="Gramene" id="PRQ36750">
    <property type="protein sequence ID" value="PRQ36750"/>
    <property type="gene ID" value="RchiOBHm_Chr4g0395031"/>
</dbReference>
<dbReference type="GO" id="GO:0003993">
    <property type="term" value="F:acid phosphatase activity"/>
    <property type="evidence" value="ECO:0007669"/>
    <property type="project" value="UniProtKB-EC"/>
</dbReference>
<name>A0A2P6QRD6_ROSCH</name>
<dbReference type="AlphaFoldDB" id="A0A2P6QRD6"/>
<keyword evidence="1" id="KW-0732">Signal</keyword>
<dbReference type="InterPro" id="IPR005519">
    <property type="entry name" value="Acid_phosphat_B-like"/>
</dbReference>
<sequence length="122" mass="13974">MKISLKTYCESWRKNVELHNIREFQVVPEECIGYVGKYVTSTQYKVDSERAIEESIVYLSSGCNLKNDGRDAWIFDIDDTLLSTVPYYKGHHFGGEKLNLSALEEWMSHGKAPALDHSLTVQ</sequence>
<keyword evidence="3" id="KW-1185">Reference proteome</keyword>
<dbReference type="PANTHER" id="PTHR31284:SF24">
    <property type="entry name" value="ACID PHOSPHATASE"/>
    <property type="match status" value="1"/>
</dbReference>
<proteinExistence type="predicted"/>
<dbReference type="OMA" id="CESWRKN"/>
<dbReference type="EC" id="3.1.3.2" evidence="2"/>
<evidence type="ECO:0000256" key="1">
    <source>
        <dbReference type="ARBA" id="ARBA00022729"/>
    </source>
</evidence>
<dbReference type="PANTHER" id="PTHR31284">
    <property type="entry name" value="ACID PHOSPHATASE-LIKE PROTEIN"/>
    <property type="match status" value="1"/>
</dbReference>
<organism evidence="2 3">
    <name type="scientific">Rosa chinensis</name>
    <name type="common">China rose</name>
    <dbReference type="NCBI Taxonomy" id="74649"/>
    <lineage>
        <taxon>Eukaryota</taxon>
        <taxon>Viridiplantae</taxon>
        <taxon>Streptophyta</taxon>
        <taxon>Embryophyta</taxon>
        <taxon>Tracheophyta</taxon>
        <taxon>Spermatophyta</taxon>
        <taxon>Magnoliopsida</taxon>
        <taxon>eudicotyledons</taxon>
        <taxon>Gunneridae</taxon>
        <taxon>Pentapetalae</taxon>
        <taxon>rosids</taxon>
        <taxon>fabids</taxon>
        <taxon>Rosales</taxon>
        <taxon>Rosaceae</taxon>
        <taxon>Rosoideae</taxon>
        <taxon>Rosoideae incertae sedis</taxon>
        <taxon>Rosa</taxon>
    </lineage>
</organism>
<evidence type="ECO:0000313" key="2">
    <source>
        <dbReference type="EMBL" id="PRQ36750.1"/>
    </source>
</evidence>
<gene>
    <name evidence="2" type="ORF">RchiOBHm_Chr4g0395031</name>
</gene>
<dbReference type="SUPFAM" id="SSF56784">
    <property type="entry name" value="HAD-like"/>
    <property type="match status" value="1"/>
</dbReference>